<sequence>MRYLLYPIYIPYQTQHRLLVKVQGLLEQAFFHFGRKSLGTSHEQKRLGLHRIS</sequence>
<gene>
    <name evidence="1" type="ORF">HMPREF1541_09061</name>
</gene>
<keyword evidence="2" id="KW-1185">Reference proteome</keyword>
<dbReference type="VEuPathDB" id="FungiDB:HMPREF1541_09061"/>
<dbReference type="HOGENOM" id="CLU_3068618_0_0_1"/>
<reference evidence="1 2" key="1">
    <citation type="submission" date="2013-03" db="EMBL/GenBank/DDBJ databases">
        <title>The Genome Sequence of Phialophora europaea CBS 101466.</title>
        <authorList>
            <consortium name="The Broad Institute Genomics Platform"/>
            <person name="Cuomo C."/>
            <person name="de Hoog S."/>
            <person name="Gorbushina A."/>
            <person name="Walker B."/>
            <person name="Young S.K."/>
            <person name="Zeng Q."/>
            <person name="Gargeya S."/>
            <person name="Fitzgerald M."/>
            <person name="Haas B."/>
            <person name="Abouelleil A."/>
            <person name="Allen A.W."/>
            <person name="Alvarado L."/>
            <person name="Arachchi H.M."/>
            <person name="Berlin A.M."/>
            <person name="Chapman S.B."/>
            <person name="Gainer-Dewar J."/>
            <person name="Goldberg J."/>
            <person name="Griggs A."/>
            <person name="Gujja S."/>
            <person name="Hansen M."/>
            <person name="Howarth C."/>
            <person name="Imamovic A."/>
            <person name="Ireland A."/>
            <person name="Larimer J."/>
            <person name="McCowan C."/>
            <person name="Murphy C."/>
            <person name="Pearson M."/>
            <person name="Poon T.W."/>
            <person name="Priest M."/>
            <person name="Roberts A."/>
            <person name="Saif S."/>
            <person name="Shea T."/>
            <person name="Sisk P."/>
            <person name="Sykes S."/>
            <person name="Wortman J."/>
            <person name="Nusbaum C."/>
            <person name="Birren B."/>
        </authorList>
    </citation>
    <scope>NUCLEOTIDE SEQUENCE [LARGE SCALE GENOMIC DNA]</scope>
    <source>
        <strain evidence="1 2">CBS 101466</strain>
    </source>
</reference>
<dbReference type="Proteomes" id="UP000030752">
    <property type="component" value="Unassembled WGS sequence"/>
</dbReference>
<dbReference type="AlphaFoldDB" id="W2RM53"/>
<dbReference type="RefSeq" id="XP_008721601.1">
    <property type="nucleotide sequence ID" value="XM_008723379.1"/>
</dbReference>
<evidence type="ECO:0000313" key="1">
    <source>
        <dbReference type="EMBL" id="ETN36783.1"/>
    </source>
</evidence>
<evidence type="ECO:0000313" key="2">
    <source>
        <dbReference type="Proteomes" id="UP000030752"/>
    </source>
</evidence>
<dbReference type="GeneID" id="19976400"/>
<proteinExistence type="predicted"/>
<organism evidence="1 2">
    <name type="scientific">Cyphellophora europaea (strain CBS 101466)</name>
    <name type="common">Phialophora europaea</name>
    <dbReference type="NCBI Taxonomy" id="1220924"/>
    <lineage>
        <taxon>Eukaryota</taxon>
        <taxon>Fungi</taxon>
        <taxon>Dikarya</taxon>
        <taxon>Ascomycota</taxon>
        <taxon>Pezizomycotina</taxon>
        <taxon>Eurotiomycetes</taxon>
        <taxon>Chaetothyriomycetidae</taxon>
        <taxon>Chaetothyriales</taxon>
        <taxon>Cyphellophoraceae</taxon>
        <taxon>Cyphellophora</taxon>
    </lineage>
</organism>
<dbReference type="OrthoDB" id="5324651at2759"/>
<accession>W2RM53</accession>
<dbReference type="EMBL" id="KB822725">
    <property type="protein sequence ID" value="ETN36783.1"/>
    <property type="molecule type" value="Genomic_DNA"/>
</dbReference>
<dbReference type="InParanoid" id="W2RM53"/>
<protein>
    <submittedName>
        <fullName evidence="1">Uncharacterized protein</fullName>
    </submittedName>
</protein>
<name>W2RM53_CYPE1</name>